<keyword evidence="2" id="KW-1185">Reference proteome</keyword>
<sequence length="44" mass="4598">MPDNRNQWDSLSRIGALLLALLVGIPLGLALGAALAIPAWPYGV</sequence>
<dbReference type="KEGG" id="vg:55611856"/>
<reference evidence="1 2" key="1">
    <citation type="submission" date="2018-08" db="EMBL/GenBank/DDBJ databases">
        <authorList>
            <person name="Solberg C.E."/>
            <person name="Bonilla J.A."/>
            <person name="Klyczek K."/>
            <person name="Garlena R.A."/>
            <person name="Russell D.A."/>
            <person name="Pope W.H."/>
            <person name="Jacobs-Sera D."/>
            <person name="Hatfull G.F."/>
        </authorList>
    </citation>
    <scope>NUCLEOTIDE SEQUENCE [LARGE SCALE GENOMIC DNA]</scope>
</reference>
<accession>A0A386KMN1</accession>
<gene>
    <name evidence="1" type="primary">46</name>
    <name evidence="1" type="ORF">SEA_BURRO_46</name>
</gene>
<organism evidence="1 2">
    <name type="scientific">Microbacterium phage Burro</name>
    <dbReference type="NCBI Taxonomy" id="2315703"/>
    <lineage>
        <taxon>Viruses</taxon>
        <taxon>Duplodnaviria</taxon>
        <taxon>Heunggongvirae</taxon>
        <taxon>Uroviricota</taxon>
        <taxon>Caudoviricetes</taxon>
        <taxon>Burrovirus</taxon>
        <taxon>Burrovirus burro</taxon>
    </lineage>
</organism>
<dbReference type="Proteomes" id="UP000267142">
    <property type="component" value="Segment"/>
</dbReference>
<dbReference type="EMBL" id="MH825698">
    <property type="protein sequence ID" value="AYD86189.1"/>
    <property type="molecule type" value="Genomic_DNA"/>
</dbReference>
<dbReference type="GeneID" id="55611856"/>
<name>A0A386KMN1_9CAUD</name>
<evidence type="ECO:0000313" key="1">
    <source>
        <dbReference type="EMBL" id="AYD86189.1"/>
    </source>
</evidence>
<dbReference type="RefSeq" id="YP_009841665.1">
    <property type="nucleotide sequence ID" value="NC_048733.1"/>
</dbReference>
<protein>
    <submittedName>
        <fullName evidence="1">Uncharacterized protein</fullName>
    </submittedName>
</protein>
<evidence type="ECO:0000313" key="2">
    <source>
        <dbReference type="Proteomes" id="UP000267142"/>
    </source>
</evidence>
<proteinExistence type="predicted"/>